<dbReference type="InterPro" id="IPR000601">
    <property type="entry name" value="PKD_dom"/>
</dbReference>
<feature type="compositionally biased region" description="Acidic residues" evidence="6">
    <location>
        <begin position="4748"/>
        <end position="4764"/>
    </location>
</feature>
<evidence type="ECO:0000256" key="3">
    <source>
        <dbReference type="ARBA" id="ARBA00022737"/>
    </source>
</evidence>
<dbReference type="Pfam" id="PF18962">
    <property type="entry name" value="Por_Secre_tail"/>
    <property type="match status" value="1"/>
</dbReference>
<dbReference type="SMART" id="SM00112">
    <property type="entry name" value="CA"/>
    <property type="match status" value="3"/>
</dbReference>
<dbReference type="Pfam" id="PF02412">
    <property type="entry name" value="TSP_3"/>
    <property type="match status" value="5"/>
</dbReference>
<dbReference type="RefSeq" id="WP_238749491.1">
    <property type="nucleotide sequence ID" value="NZ_CAKLPZ010000001.1"/>
</dbReference>
<dbReference type="InterPro" id="IPR035986">
    <property type="entry name" value="PKD_dom_sf"/>
</dbReference>
<comment type="caution">
    <text evidence="10">The sequence shown here is derived from an EMBL/GenBank/DDBJ whole genome shotgun (WGS) entry which is preliminary data.</text>
</comment>
<accession>A0ABM9AXX8</accession>
<dbReference type="PANTHER" id="PTHR24027">
    <property type="entry name" value="CADHERIN-23"/>
    <property type="match status" value="1"/>
</dbReference>
<dbReference type="InterPro" id="IPR021720">
    <property type="entry name" value="Malectin_dom"/>
</dbReference>
<dbReference type="InterPro" id="IPR028974">
    <property type="entry name" value="TSP_type-3_rpt"/>
</dbReference>
<feature type="domain" description="PKD" evidence="7">
    <location>
        <begin position="5428"/>
        <end position="5512"/>
    </location>
</feature>
<evidence type="ECO:0000256" key="2">
    <source>
        <dbReference type="ARBA" id="ARBA00022729"/>
    </source>
</evidence>
<evidence type="ECO:0000256" key="1">
    <source>
        <dbReference type="ARBA" id="ARBA00004370"/>
    </source>
</evidence>
<feature type="region of interest" description="Disordered" evidence="6">
    <location>
        <begin position="4743"/>
        <end position="4764"/>
    </location>
</feature>
<feature type="domain" description="PKD" evidence="7">
    <location>
        <begin position="5180"/>
        <end position="5266"/>
    </location>
</feature>
<evidence type="ECO:0000256" key="4">
    <source>
        <dbReference type="ARBA" id="ARBA00022837"/>
    </source>
</evidence>
<evidence type="ECO:0000256" key="5">
    <source>
        <dbReference type="ARBA" id="ARBA00023136"/>
    </source>
</evidence>
<dbReference type="InterPro" id="IPR002126">
    <property type="entry name" value="Cadherin-like_dom"/>
</dbReference>
<dbReference type="SUPFAM" id="SSF50952">
    <property type="entry name" value="Soluble quinoprotein glucose dehydrogenase"/>
    <property type="match status" value="1"/>
</dbReference>
<feature type="domain" description="Cadherin" evidence="8">
    <location>
        <begin position="1368"/>
        <end position="1464"/>
    </location>
</feature>
<dbReference type="InterPro" id="IPR011042">
    <property type="entry name" value="6-blade_b-propeller_TolB-like"/>
</dbReference>
<dbReference type="SUPFAM" id="SSF49785">
    <property type="entry name" value="Galactose-binding domain-like"/>
    <property type="match status" value="5"/>
</dbReference>
<evidence type="ECO:0000259" key="8">
    <source>
        <dbReference type="PROSITE" id="PS50268"/>
    </source>
</evidence>
<dbReference type="PRINTS" id="PR00205">
    <property type="entry name" value="CADHERIN"/>
</dbReference>
<evidence type="ECO:0008006" key="12">
    <source>
        <dbReference type="Google" id="ProtNLM"/>
    </source>
</evidence>
<dbReference type="Pfam" id="PF18911">
    <property type="entry name" value="PKD_4"/>
    <property type="match status" value="3"/>
</dbReference>
<keyword evidence="5" id="KW-0472">Membrane</keyword>
<dbReference type="EMBL" id="CAKLPZ010000001">
    <property type="protein sequence ID" value="CAH0999302.1"/>
    <property type="molecule type" value="Genomic_DNA"/>
</dbReference>
<evidence type="ECO:0000259" key="9">
    <source>
        <dbReference type="PROSITE" id="PS51175"/>
    </source>
</evidence>
<comment type="subcellular location">
    <subcellularLocation>
        <location evidence="1">Membrane</location>
    </subcellularLocation>
</comment>
<dbReference type="InterPro" id="IPR006644">
    <property type="entry name" value="Cadg"/>
</dbReference>
<dbReference type="CDD" id="cd00146">
    <property type="entry name" value="PKD"/>
    <property type="match status" value="3"/>
</dbReference>
<reference evidence="10" key="1">
    <citation type="submission" date="2021-12" db="EMBL/GenBank/DDBJ databases">
        <authorList>
            <person name="Rodrigo-Torres L."/>
            <person name="Arahal R. D."/>
            <person name="Lucena T."/>
        </authorList>
    </citation>
    <scope>NUCLEOTIDE SEQUENCE</scope>
    <source>
        <strain evidence="10">CECT 8419</strain>
    </source>
</reference>
<protein>
    <recommendedName>
        <fullName evidence="12">PKD domain-containing protein</fullName>
    </recommendedName>
</protein>
<dbReference type="Gene3D" id="4.10.1080.10">
    <property type="entry name" value="TSP type-3 repeat"/>
    <property type="match status" value="3"/>
</dbReference>
<organism evidence="10 11">
    <name type="scientific">Neolewinella maritima</name>
    <dbReference type="NCBI Taxonomy" id="1383882"/>
    <lineage>
        <taxon>Bacteria</taxon>
        <taxon>Pseudomonadati</taxon>
        <taxon>Bacteroidota</taxon>
        <taxon>Saprospiria</taxon>
        <taxon>Saprospirales</taxon>
        <taxon>Lewinellaceae</taxon>
        <taxon>Neolewinella</taxon>
    </lineage>
</organism>
<dbReference type="SMART" id="SM00089">
    <property type="entry name" value="PKD"/>
    <property type="match status" value="6"/>
</dbReference>
<dbReference type="InterPro" id="IPR022409">
    <property type="entry name" value="PKD/Chitinase_dom"/>
</dbReference>
<dbReference type="InterPro" id="IPR003367">
    <property type="entry name" value="Thrombospondin_3-like_rpt"/>
</dbReference>
<dbReference type="Proteomes" id="UP000837803">
    <property type="component" value="Unassembled WGS sequence"/>
</dbReference>
<dbReference type="InterPro" id="IPR015919">
    <property type="entry name" value="Cadherin-like_sf"/>
</dbReference>
<feature type="domain" description="Cadherin" evidence="8">
    <location>
        <begin position="819"/>
        <end position="916"/>
    </location>
</feature>
<dbReference type="InterPro" id="IPR005084">
    <property type="entry name" value="CBM6"/>
</dbReference>
<feature type="compositionally biased region" description="Polar residues" evidence="6">
    <location>
        <begin position="4398"/>
        <end position="4414"/>
    </location>
</feature>
<feature type="domain" description="Cadherin" evidence="8">
    <location>
        <begin position="452"/>
        <end position="550"/>
    </location>
</feature>
<dbReference type="SUPFAM" id="SSF49299">
    <property type="entry name" value="PKD domain"/>
    <property type="match status" value="3"/>
</dbReference>
<dbReference type="PROSITE" id="PS51175">
    <property type="entry name" value="CBM6"/>
    <property type="match status" value="1"/>
</dbReference>
<evidence type="ECO:0000313" key="10">
    <source>
        <dbReference type="EMBL" id="CAH0999302.1"/>
    </source>
</evidence>
<dbReference type="Gene3D" id="2.60.120.430">
    <property type="entry name" value="Galactose-binding lectin"/>
    <property type="match status" value="6"/>
</dbReference>
<dbReference type="PROSITE" id="PS50093">
    <property type="entry name" value="PKD"/>
    <property type="match status" value="3"/>
</dbReference>
<gene>
    <name evidence="10" type="ORF">LEM8419_00600</name>
</gene>
<evidence type="ECO:0000313" key="11">
    <source>
        <dbReference type="Proteomes" id="UP000837803"/>
    </source>
</evidence>
<keyword evidence="2" id="KW-0732">Signal</keyword>
<dbReference type="InterPro" id="IPR039808">
    <property type="entry name" value="Cadherin"/>
</dbReference>
<dbReference type="SUPFAM" id="SSF103647">
    <property type="entry name" value="TSP type-3 repeat"/>
    <property type="match status" value="3"/>
</dbReference>
<sequence>MDLLYKAAARLFLAFLLPVASIYGQQFSYIENFAGYGTGNLHEIAASTWLKEKDGDAVIPVVAEGLSPNSTHSLDFSLGNHAHDFLPLTNSPATLTAGVPFYFGTYFNVNALGGNDGGRIRVAIRIDDDAAGDQWVRQQLAKDGSNLIARIGLAGAASNAGVAGVDAGKTVQFVVRGVYDGTGTITYSWTIDPALDDEQTTWMAAGTHSVQGTPTIGRLFISSANGGNHDGSVGPIRLSTDYSEVVTEDVAPPPPPVAFPYKINFQDQGTTPPDGYLKDYGLPYGLQDGGITYGWTSLSDGTPLDLTTPSNGSGRNRGSYPSLSLLQQTLVHMQGNDVSSWTGNRATEAQWEVAVPNGFYDVSIGVGDSEKDNDPSLTPNHFIQVEGITAIPLFDVNPDLPAGDPGRFTSATVTVEVLDGVLTINADDPGAFNTKVNFATITPTTAPNGPPTVAAQTFSIPEGEATGTTVGTVQASDPDTDPLTYSITAGNDPAAFAIDAGTGELTTTEVLDFDQTPTYALTVEVSDGTTASSATITVEVTDVNQVPPCSPLSLLPCEELAVSLPFALSFDGTEGGLADANGLETGFTLADNHSQERLPQDGEPTYPDVNGYEPSKLSVADGNLTVTATKGINYVARTGTGRTNTQINTLSVGLTDLSAPFSIETKLLGLNTGAGSAQAGLYFGIDEDNFIKLNVNNNSQVELRQELDGAIDESSTGKIQSDAFTAGQDVTLRMLVDPVAGTIQAFYTLDDGAEVLLSSGGTTSLALPQRYLDGRSIDAALSPITLAGVYATYRNNSTSFDAEFDYFSVTPEQTNAAPSIADQTLTVAEGGAAGAVVGTVVASDADADALTYSITAGNDQVVFSLDANSGELTATQELDFELRPSYALTVEVSDGAQSNSATVTVEVTNVDEAPVASFTATPTSGTSPLSVSFDATASNDPEATALTYAWDFGDGTTGDGATPSHVYTGTATFTASLTVTDEGGQASAATTQDITVAVGNTAPALAAIGDLTATEDETTIYTLTATDDDAADALTFTASGLPDFASLTDNGDRTATLTLSPTAGDAGSFPGVAFSVSDGTLTDEETVTIVVEAAAAPPCTPLSLLPCGELAVSVPFTLAFDGTEGGLADANGLETGFTLTDNHSAERLPQDGDPTYPDVNGYEPSKLSVANGNLTVAATKGINYLARTGTSRTNTQINTLSVGLTDLSAPFSIETKLLGLNTGTGSAQAGLYFGIDEDNFVKLNVNNNNQIELRQELDGETGNDARTKLQSTGFTAGQDVTLRLLIDPAAGTIRAFYVLDGGAEVLLMESDTSFLPLPQRYLDGRGIAPTLSPITLAGVYATHRNNGSSFDATFDYFSITPKANTAPAIAAQTFTVAEDAEVGAELGTVVASDADGDVLSYTISSGNAAGDFAIDPQSGLITVFNELDFDQTAEYVLDVAVSDGEASSTATVTINVTDVEEPVVGCSPLSTLNCDRIGVTLPFSLTFDGPAGGIAGTGFTMVDPPAVNQFPATPSNPDVPGLEESLLNVSGGQLIITSTKGINYEKPPASSDNNTQVNALGVGIVVPPTNVFNLTVDLTQPNFAASAGNNSQQGSLYFGIDGDNFIKVDLVKTSDTQQKVQIVLEHISDADPTKVDIVQLDSPAFPATAGTIRLRMEIDPVNGLARGFYSIDGGTEVQVIDTGVESVTVPQSFLSGVDHDNNQGTAALTYAGIYATHRRAAADQSLDFAFDNFSIELDEVTPTLAFAPEQLTVSAREGVAIADRTVALSSSNNQSPAITLSDDPDASPWLVLPTNPQVGQLVFGFQDGLAEGTYTTTVFASADGYNTAQLAVSVTITADAPVITLSPTKLILDDVAGGAPGRDTTVLVANTGNVALTNPTATLSGPDAGSFVVDASLLPASIPANGSASVIVRFDPNREGPHAASLTVQGDNASAATVALRGLGKDGNGGSSEPSLQYIFDTYELGIDVGDQNVATNKIDPVSGADYDDLLGDEISAQRFKRATAGQVEIEVLSVYGPEASNPIVAFGWYASGDKASAMDVFTVRNNVSGNGQTLNPRVTGTLNFDPGTATFGFFSRWPFFNERVLYSEDELNDFSGAIPHHVRVYALPGETNAYVLATEEHVSGFDYQDVVVIVRNVVIAPDEPVVAALRVNFSDEATTPPTGYLRDFGQPYADRGTQSYGWVTPGTATPLSLVGNGRNRAPNPDVDILTETIMHMQYGDTEGTRGPTDEGAWEIAVANGTYRVSVRAGDPDPDNTTGTRHVVNAEGVNVIDETIPPGGSTVYSGTAVVTVSDGRLTLDATGGFNTKIATVTITPTDADPQAFFSDVNPANGATNVAVNAFQIAVSVNTPTDYELDKTTLTDNVKLFELTAQGPVEVPANFNDTGGGDAVILTPTVPLKNSTSYRFQLADVIANRIGDLSDRITFQTFVSTFTTASEDDTNPPADLTGVSFTQVKGAALGEGVADLFTSLVVGPDGKLYASTIGETIKRWTIADDGTLTDLEELNINLTGANHPVTGTPAGDDRLVIGLTFAPEATADNLIAYVTHSALTLTNGPEWDGVLARLSGPNLQTVQNVLIHLPRSKKDHLTNSVVVGTDNDLYIVQGSNSAGGDPDAVWGLRPERLLAAAVLRLEVDKLPAQLPLSVYTTDNISVINSAPATGLTMSDGSYNPYSADSPLTLYATGIRNAYDMVFHSNGWTYIPTNGTAGNNSSSPVTPASADYVNQDPTGKGVRRPNGTFFVDPSIPKVQGGETQKDWLFKSKGGSYHGHPNPYRGEFVLNHGGRPYSGLPGQAESSYTDVRKYPSTLGQDANYLEVAYDFGKNKSPNGAIEYRSNAFDGKLQGMLMVVRFSGQDDIIVMQPGNNSGDVVQAYQDVPGLQNLDDPLDVVEDPRTGNLYMAQYDRAGGTKQQLMLMRADEPANPVASITADPKELLFEVTVNTQGDQTQTKTVTITNEGSSTLDISAVTLTGPFAGQYSFTGPTATSIAPAAAQDYTVTFAPDLNDQNLGYQEAALTFTSNGNDGAPFTVGLHGLKKRGYFGGSEPPLQDVVNTLGIGIDVGWTTLTSSTAATPKGEEVNVPLFEAAGPGNVGIRPVARYSPAEELPFGWYTNIGGQVSLNQVGVQSAGDDQAQTLYPTLASGTTSFDPQGAFFGIYVSSNTFGRTNYTEDDLNSGVAHRTRIYPVRTRQGVLVPNSYLVTYEDATNGDYQDYVYVLTNVKPYEAGAQVLSFSPDELSFSVESGQTSTVKTSVLSTSSALGADRVTLTADDPWVVLPSTVSFDTPLDFAVDATGLANGTHETNVTATAPGFAPASLVVQVTVADEVVFATRINFQDNSFSPPTDYLADVGLAYGSRGNEQSYGWINPTTRAPQDNTAQARGAARGITAGSSDEDKLLRSLNMFDKINSTVPAHWEIAVPNGTYQIELAAGDPDFYDSRHTIRAEGVTIIDGFVPTASDYYRSGSATVEVLDGKLTLDDVGTAANGNSKILFVNIAPLNTADPEPSVTIDVAGTQDGDGNYRGTVTVSLTATDVAQSGGIQTLEYSLDGAEYFDYTEPLQLSLPPFFTTFDYTVRARATDGNGTEGTETASFTLVQSSGAIARIENLTKVPGTQRSFPADDYFTFHRNNNPLNSAGQTIKVHDRNGVRIHNDGTAPLVINGLTTSDVTDFTVSGLEIPAEGLTVAPGASVDATLTFVTSGGAGKRLVTESLVLTSNADNAATATLRGAYMTKSEGGNEITAQQIFEAYGFGTEMGRLANGQIQVRPSSDYPDPADVSSGAEGDMILSDLFVQADASQPVRMLQLSALHGPGGAPTELRNTSNQVVNNMKYNHGGLYHQTLLPKLTNTSTEIAGASASRIEVPFEIMIAGYRSSGSTNGSGDKLLGLRVYRAIDGDGNVIPNEYILNQDYIGGGCGAGSANCDWNDNTSYIINARPVAVPSATAIEDLAVQYEETEAYRMDASFDQGYPGNRLRYSATLADGSALPSWIAVDDVTATLTINAPVSAVGNQYAIRVTGTDYNLLTASSTFQLTVEGDINCTVEANADGGTKHLDCSTGSVTLSGQTSTGTYSWTGPNGYTSAEQNPTVTVAGVYTLAAATAECPLTSEVTVTAAEATQTYYADADGDTYGDPATATQLCAPQAGFVTNATDCDDTDAARNPGAAEICDGVDNNCDGQVDEGLNCSNDPVAIRINAGGPQVNYQGETFSADQQFAGGKVYTNGGASVPDMYKSERSAAAPFTFGYNVPVPNGEYTIRLHFAEIFFGASANAPGAAGQRVFDVSLEGQLVLDNFDIFAEVGSQTPTVREYQVTITDNVVNVFLDASAAAGGTNQPKISGLEIISRELINDADGDGVADDEDNCPTIFNPEQNLTTFYADTDGDQLGDPDDSIEACEAPAGYVANSGDNCPTQANADQTDTNGDGEGDACDTDDDGDGVPDTEDCAPLDDQIGAAQTYYADTDGDTYGDPATATELCAPQAGFVTNADDCDDTNAAVNPAAEEICDGIDNNCDGQVDEGLDCGSDPLAIRINAGGPAMTYEGDFFAADASFAGGKVFANGSATVPGLYQTERSASAPVTFGYNVPVEDGTYRIRLHFAEIYFGATNGGPGGAGKRIFDVSLEGQLVLDNYDINADVGSETPTVKEFAVTVTDGAVNLFFDATAAVGGVNQPKVSALEILYDGPVVVDTDKDGVPDNEDNCPTVANPDQLLPTFYADQDGDGLGDTNTTIQACEAPDGYVATPGDNCPTVANPGQTDTDEDGEGDACDTDDDGDGIPDVNDCAPLDDQIGAAQTYYADTDGDTYGDINAPTQLCAPVAGFVTNAADCNDTNASVYPGAPEVCDGLDNNCNGQTDEGLNCGSNPTAIRINAGGPTMSYQGNTFAADASFAGGKVYTNGNATKVPLLYRSERSAASPVSFGYNVPVGDGRYTVRLHFAEIYFGATGGGAGGSGKRVFDVSLEGQLVLDNFDINAAVGPETATVREYNVSVTDGQINLFFDASPAVGGVDQPKLSALEIIYQGPVSTPQTAFWLEAECATVGSGWTTVTNAGASNGSYVVFPQGNSGSAAPADVPANRVRFTVSNAEAGAYNLFARIGAPSGNDDSFWVRINGGSWYKWFSGITRTSGTGLAWNKYPGSQPTLTAGSNTIDFAYREDGTLLDKLYLAKGGNLPSGAGSAAGNCTASPANQPPVAKASASPTSGTSPLSVQLNSAGSSDPDGTIASYAWTWNGGSATGPSPTATFTTGTYQVTLTVTDNQGAKATDAVTINVSAPPTTGTSTFWLEAECAAVGSTWTVGSAPGASGGKYAVVLSGNAYDAPPADVPANRIRFSLSNAEAGNYALFARVNAPSGNDDSFWVRVNGGSWYKWNGEFKLNTGFAWNAYSGPQISLTAGANTVDFAFREDGTQLDKLYLSKSATAPTGTGSAATNCTASPANQPPVAKASATPTSGTSPLSVQLSSAGSSDPDGTITSYAWTWNGGSATGPSPKATFTTGTYQVTLTVTDNQGAKATDLVSITATAPPTTGTTSFWLEAECAAVGSTWTTGNSAAASNGKFVVVSSGNSTAAPPADVPANRIRFTVQGAKAGSYHLFARIDAPSSGDDSYWVRVNGGSWYKWWTGISQNAGFQWNKYPDGLLALSAGSNTIDFAYREDGTKLDKLHLNLTGTQPGGLGQQATNCGSPAPDSDGDGVADSQDNCPTVPNPDQTLPRWYADFDGDGYGDPNDFEDACTQPANFVANQLDNCPGTNTDNLNDSDGDGIGDACDTPAPATQSYWLEAECATVGSGWGITSNRFASRELQVVFVGAKRTAAPPVNEPAQEVRFTVSLAQAGTYHLFLRMNAPDLGRNSFWVRIDQGAWIKMWKEVGGADLLTNGLEWRKVNDDAADRSFQLPAGTHTITVANREPGTVLDKVYLSPTATAPNGAGETATNCGSTTSREMGGLGFVQQAPPAATPELSLFPNPARENLTVDLVSDYTGRVEFIVTDATGRRVKQLSADKSSESHRMQIELGTLTSGVYQLQVIEGDQQSMKQFVKLR</sequence>
<dbReference type="Gene3D" id="2.60.120.200">
    <property type="match status" value="3"/>
</dbReference>
<evidence type="ECO:0000256" key="6">
    <source>
        <dbReference type="SAM" id="MobiDB-lite"/>
    </source>
</evidence>
<dbReference type="Gene3D" id="2.60.40.60">
    <property type="entry name" value="Cadherins"/>
    <property type="match status" value="3"/>
</dbReference>
<dbReference type="InterPro" id="IPR021655">
    <property type="entry name" value="Put_metal-bd"/>
</dbReference>
<dbReference type="NCBIfam" id="TIGR04183">
    <property type="entry name" value="Por_Secre_tail"/>
    <property type="match status" value="1"/>
</dbReference>
<feature type="compositionally biased region" description="Polar residues" evidence="6">
    <location>
        <begin position="5434"/>
        <end position="5452"/>
    </location>
</feature>
<dbReference type="CDD" id="cd11304">
    <property type="entry name" value="Cadherin_repeat"/>
    <property type="match status" value="3"/>
</dbReference>
<feature type="region of interest" description="Disordered" evidence="6">
    <location>
        <begin position="5654"/>
        <end position="5696"/>
    </location>
</feature>
<dbReference type="Pfam" id="PF00028">
    <property type="entry name" value="Cadherin"/>
    <property type="match status" value="3"/>
</dbReference>
<dbReference type="Gene3D" id="2.120.10.30">
    <property type="entry name" value="TolB, C-terminal domain"/>
    <property type="match status" value="1"/>
</dbReference>
<dbReference type="Gene3D" id="2.60.120.260">
    <property type="entry name" value="Galactose-binding domain-like"/>
    <property type="match status" value="4"/>
</dbReference>
<feature type="compositionally biased region" description="Acidic residues" evidence="6">
    <location>
        <begin position="4415"/>
        <end position="4439"/>
    </location>
</feature>
<dbReference type="InterPro" id="IPR013783">
    <property type="entry name" value="Ig-like_fold"/>
</dbReference>
<feature type="domain" description="CBM6" evidence="9">
    <location>
        <begin position="5020"/>
        <end position="5155"/>
    </location>
</feature>
<keyword evidence="11" id="KW-1185">Reference proteome</keyword>
<name>A0ABM9AXX8_9BACT</name>
<proteinExistence type="predicted"/>
<dbReference type="Pfam" id="PF05345">
    <property type="entry name" value="He_PIG"/>
    <property type="match status" value="1"/>
</dbReference>
<dbReference type="SUPFAM" id="SSF49313">
    <property type="entry name" value="Cadherin-like"/>
    <property type="match status" value="5"/>
</dbReference>
<dbReference type="Pfam" id="PF11617">
    <property type="entry name" value="Cu-binding_MopE"/>
    <property type="match status" value="3"/>
</dbReference>
<dbReference type="SMART" id="SM00736">
    <property type="entry name" value="CADG"/>
    <property type="match status" value="6"/>
</dbReference>
<dbReference type="PANTHER" id="PTHR24027:SF442">
    <property type="entry name" value="PROTOCADHERIN-15 ISOFORM X1"/>
    <property type="match status" value="1"/>
</dbReference>
<feature type="compositionally biased region" description="Polar residues" evidence="6">
    <location>
        <begin position="5682"/>
        <end position="5694"/>
    </location>
</feature>
<dbReference type="CDD" id="cd02795">
    <property type="entry name" value="CBM6-CBM35-CBM36_like"/>
    <property type="match status" value="1"/>
</dbReference>
<dbReference type="Gene3D" id="2.60.40.10">
    <property type="entry name" value="Immunoglobulins"/>
    <property type="match status" value="8"/>
</dbReference>
<dbReference type="InterPro" id="IPR011041">
    <property type="entry name" value="Quinoprot_gluc/sorb_DH_b-prop"/>
</dbReference>
<dbReference type="InterPro" id="IPR008979">
    <property type="entry name" value="Galactose-bd-like_sf"/>
</dbReference>
<feature type="compositionally biased region" description="Polar residues" evidence="6">
    <location>
        <begin position="5186"/>
        <end position="5204"/>
    </location>
</feature>
<dbReference type="Pfam" id="PF11721">
    <property type="entry name" value="Malectin"/>
    <property type="match status" value="3"/>
</dbReference>
<feature type="region of interest" description="Disordered" evidence="6">
    <location>
        <begin position="4396"/>
        <end position="4440"/>
    </location>
</feature>
<feature type="region of interest" description="Disordered" evidence="6">
    <location>
        <begin position="5164"/>
        <end position="5204"/>
    </location>
</feature>
<feature type="region of interest" description="Disordered" evidence="6">
    <location>
        <begin position="5409"/>
        <end position="5455"/>
    </location>
</feature>
<dbReference type="InterPro" id="IPR026444">
    <property type="entry name" value="Secre_tail"/>
</dbReference>
<keyword evidence="3" id="KW-0677">Repeat</keyword>
<dbReference type="PROSITE" id="PS50268">
    <property type="entry name" value="CADHERIN_2"/>
    <property type="match status" value="3"/>
</dbReference>
<dbReference type="NCBIfam" id="NF012200">
    <property type="entry name" value="choice_anch_D"/>
    <property type="match status" value="2"/>
</dbReference>
<keyword evidence="4" id="KW-0106">Calcium</keyword>
<evidence type="ECO:0000259" key="7">
    <source>
        <dbReference type="PROSITE" id="PS50093"/>
    </source>
</evidence>
<feature type="domain" description="PKD" evidence="7">
    <location>
        <begin position="914"/>
        <end position="1001"/>
    </location>
</feature>